<name>S7RL32_GLOTA</name>
<sequence length="689" mass="78354">MLSLAAFERVYRIQSVLELPRIAVIGGQSAGKSSLVEAISGIKVPRDSGTCTRCPMECTLSSTQGAWSCQISLRFDYNAKGERSTPDTRSFSPLLTDKAEVEIWLRRAQAAILNPQSDPNAFHSWSREKIREAGKNDSAMLKFSKNVVCVDICDPEATDLSFVDLPGLIQVGEGIEIIKGLVEEYIQGEKTFILVTIPASDDIQNQQALLLAKTADPEGKRTLGVITKPDTVLPGQTGLMERWKKVLQGDAEDHPLTHGYFCVRLSDDQERTQVLTRAQSIQRAQQFFESKSPWKEISDRSRLGIPGLVSYASDLLLQCMEEGLPKLRTDVAKLLADYLSKLSKLPPRLSDPGVELLALIINFSTDLEASVHGKCDDKTFVRRNRAAYHYFEEAIRSTVPQFTQYGGMNLTAVRRVIEEYAFSLLQPVAMLTAVHRETAWELPFNIPYDAKKRLIKRFIKLWHEPTKRCFDSVWQSLTDHTTDLLKTHFGQFKALEVHMRQLVFELMEEVKRLALEFVTETLESDNLYYTDNIHYFSETRETWLRQYRAAGRPPVHHNPIIVARALQELQNAGYGALSAEDLERLYPPNPEFEEEITVMADVRAYFQVAYKRIIDDMPQNIENKLNKAVSAQMQRRLLERTGIASGKADSETLTRLLDEDPAVTAKREELKKRVEQVRQIQKRLREFVV</sequence>
<dbReference type="AlphaFoldDB" id="S7RL32"/>
<dbReference type="EMBL" id="KB469306">
    <property type="protein sequence ID" value="EPQ53379.1"/>
    <property type="molecule type" value="Genomic_DNA"/>
</dbReference>
<reference evidence="5 6" key="1">
    <citation type="journal article" date="2012" name="Science">
        <title>The Paleozoic origin of enzymatic lignin decomposition reconstructed from 31 fungal genomes.</title>
        <authorList>
            <person name="Floudas D."/>
            <person name="Binder M."/>
            <person name="Riley R."/>
            <person name="Barry K."/>
            <person name="Blanchette R.A."/>
            <person name="Henrissat B."/>
            <person name="Martinez A.T."/>
            <person name="Otillar R."/>
            <person name="Spatafora J.W."/>
            <person name="Yadav J.S."/>
            <person name="Aerts A."/>
            <person name="Benoit I."/>
            <person name="Boyd A."/>
            <person name="Carlson A."/>
            <person name="Copeland A."/>
            <person name="Coutinho P.M."/>
            <person name="de Vries R.P."/>
            <person name="Ferreira P."/>
            <person name="Findley K."/>
            <person name="Foster B."/>
            <person name="Gaskell J."/>
            <person name="Glotzer D."/>
            <person name="Gorecki P."/>
            <person name="Heitman J."/>
            <person name="Hesse C."/>
            <person name="Hori C."/>
            <person name="Igarashi K."/>
            <person name="Jurgens J.A."/>
            <person name="Kallen N."/>
            <person name="Kersten P."/>
            <person name="Kohler A."/>
            <person name="Kuees U."/>
            <person name="Kumar T.K.A."/>
            <person name="Kuo A."/>
            <person name="LaButti K."/>
            <person name="Larrondo L.F."/>
            <person name="Lindquist E."/>
            <person name="Ling A."/>
            <person name="Lombard V."/>
            <person name="Lucas S."/>
            <person name="Lundell T."/>
            <person name="Martin R."/>
            <person name="McLaughlin D.J."/>
            <person name="Morgenstern I."/>
            <person name="Morin E."/>
            <person name="Murat C."/>
            <person name="Nagy L.G."/>
            <person name="Nolan M."/>
            <person name="Ohm R.A."/>
            <person name="Patyshakuliyeva A."/>
            <person name="Rokas A."/>
            <person name="Ruiz-Duenas F.J."/>
            <person name="Sabat G."/>
            <person name="Salamov A."/>
            <person name="Samejima M."/>
            <person name="Schmutz J."/>
            <person name="Slot J.C."/>
            <person name="St John F."/>
            <person name="Stenlid J."/>
            <person name="Sun H."/>
            <person name="Sun S."/>
            <person name="Syed K."/>
            <person name="Tsang A."/>
            <person name="Wiebenga A."/>
            <person name="Young D."/>
            <person name="Pisabarro A."/>
            <person name="Eastwood D.C."/>
            <person name="Martin F."/>
            <person name="Cullen D."/>
            <person name="Grigoriev I.V."/>
            <person name="Hibbett D.S."/>
        </authorList>
    </citation>
    <scope>NUCLEOTIDE SEQUENCE [LARGE SCALE GENOMIC DNA]</scope>
    <source>
        <strain evidence="5 6">ATCC 11539</strain>
    </source>
</reference>
<dbReference type="InterPro" id="IPR027417">
    <property type="entry name" value="P-loop_NTPase"/>
</dbReference>
<dbReference type="GO" id="GO:0000266">
    <property type="term" value="P:mitochondrial fission"/>
    <property type="evidence" value="ECO:0007669"/>
    <property type="project" value="TreeGrafter"/>
</dbReference>
<proteinExistence type="predicted"/>
<dbReference type="GO" id="GO:0016020">
    <property type="term" value="C:membrane"/>
    <property type="evidence" value="ECO:0007669"/>
    <property type="project" value="TreeGrafter"/>
</dbReference>
<dbReference type="Pfam" id="PF01031">
    <property type="entry name" value="Dynamin_M"/>
    <property type="match status" value="1"/>
</dbReference>
<organism evidence="5 6">
    <name type="scientific">Gloeophyllum trabeum (strain ATCC 11539 / FP-39264 / Madison 617)</name>
    <name type="common">Brown rot fungus</name>
    <dbReference type="NCBI Taxonomy" id="670483"/>
    <lineage>
        <taxon>Eukaryota</taxon>
        <taxon>Fungi</taxon>
        <taxon>Dikarya</taxon>
        <taxon>Basidiomycota</taxon>
        <taxon>Agaricomycotina</taxon>
        <taxon>Agaricomycetes</taxon>
        <taxon>Gloeophyllales</taxon>
        <taxon>Gloeophyllaceae</taxon>
        <taxon>Gloeophyllum</taxon>
    </lineage>
</organism>
<dbReference type="SMART" id="SM00053">
    <property type="entry name" value="DYNc"/>
    <property type="match status" value="1"/>
</dbReference>
<dbReference type="GO" id="GO:0005739">
    <property type="term" value="C:mitochondrion"/>
    <property type="evidence" value="ECO:0007669"/>
    <property type="project" value="TreeGrafter"/>
</dbReference>
<evidence type="ECO:0000313" key="5">
    <source>
        <dbReference type="EMBL" id="EPQ53379.1"/>
    </source>
</evidence>
<dbReference type="SUPFAM" id="SSF52540">
    <property type="entry name" value="P-loop containing nucleoside triphosphate hydrolases"/>
    <property type="match status" value="1"/>
</dbReference>
<dbReference type="InterPro" id="IPR020850">
    <property type="entry name" value="GED_dom"/>
</dbReference>
<dbReference type="InterPro" id="IPR003130">
    <property type="entry name" value="GED"/>
</dbReference>
<evidence type="ECO:0000259" key="4">
    <source>
        <dbReference type="PROSITE" id="PS51718"/>
    </source>
</evidence>
<dbReference type="Pfam" id="PF00350">
    <property type="entry name" value="Dynamin_N"/>
    <property type="match status" value="1"/>
</dbReference>
<evidence type="ECO:0000256" key="1">
    <source>
        <dbReference type="ARBA" id="ARBA00022741"/>
    </source>
</evidence>
<dbReference type="STRING" id="670483.S7RL32"/>
<dbReference type="GeneID" id="19308889"/>
<dbReference type="PRINTS" id="PR00195">
    <property type="entry name" value="DYNAMIN"/>
</dbReference>
<feature type="domain" description="Dynamin-type G" evidence="4">
    <location>
        <begin position="16"/>
        <end position="325"/>
    </location>
</feature>
<dbReference type="GO" id="GO:0003924">
    <property type="term" value="F:GTPase activity"/>
    <property type="evidence" value="ECO:0007669"/>
    <property type="project" value="InterPro"/>
</dbReference>
<keyword evidence="2" id="KW-0342">GTP-binding</keyword>
<dbReference type="PANTHER" id="PTHR11566:SF21">
    <property type="entry name" value="DYNAMIN RELATED PROTEIN 1, ISOFORM A"/>
    <property type="match status" value="1"/>
</dbReference>
<dbReference type="GO" id="GO:0005874">
    <property type="term" value="C:microtubule"/>
    <property type="evidence" value="ECO:0007669"/>
    <property type="project" value="TreeGrafter"/>
</dbReference>
<dbReference type="OMA" id="DECTGWE"/>
<dbReference type="PROSITE" id="PS51718">
    <property type="entry name" value="G_DYNAMIN_2"/>
    <property type="match status" value="1"/>
</dbReference>
<dbReference type="Pfam" id="PF02212">
    <property type="entry name" value="GED"/>
    <property type="match status" value="1"/>
</dbReference>
<dbReference type="PROSITE" id="PS51388">
    <property type="entry name" value="GED"/>
    <property type="match status" value="1"/>
</dbReference>
<keyword evidence="6" id="KW-1185">Reference proteome</keyword>
<dbReference type="InterPro" id="IPR045063">
    <property type="entry name" value="Dynamin_N"/>
</dbReference>
<evidence type="ECO:0000259" key="3">
    <source>
        <dbReference type="PROSITE" id="PS51388"/>
    </source>
</evidence>
<dbReference type="GO" id="GO:0008017">
    <property type="term" value="F:microtubule binding"/>
    <property type="evidence" value="ECO:0007669"/>
    <property type="project" value="TreeGrafter"/>
</dbReference>
<dbReference type="Proteomes" id="UP000030669">
    <property type="component" value="Unassembled WGS sequence"/>
</dbReference>
<dbReference type="InterPro" id="IPR030381">
    <property type="entry name" value="G_DYNAMIN_dom"/>
</dbReference>
<dbReference type="GO" id="GO:0005525">
    <property type="term" value="F:GTP binding"/>
    <property type="evidence" value="ECO:0007669"/>
    <property type="project" value="InterPro"/>
</dbReference>
<dbReference type="OrthoDB" id="5061070at2759"/>
<dbReference type="GO" id="GO:0016559">
    <property type="term" value="P:peroxisome fission"/>
    <property type="evidence" value="ECO:0007669"/>
    <property type="project" value="TreeGrafter"/>
</dbReference>
<dbReference type="RefSeq" id="XP_007868629.1">
    <property type="nucleotide sequence ID" value="XM_007870438.1"/>
</dbReference>
<dbReference type="Gene3D" id="1.20.120.1240">
    <property type="entry name" value="Dynamin, middle domain"/>
    <property type="match status" value="1"/>
</dbReference>
<protein>
    <recommendedName>
        <fullName evidence="7">P-loop containing nucleoside triphosphate hydrolase protein</fullName>
    </recommendedName>
</protein>
<feature type="domain" description="GED" evidence="3">
    <location>
        <begin position="595"/>
        <end position="689"/>
    </location>
</feature>
<dbReference type="PANTHER" id="PTHR11566">
    <property type="entry name" value="DYNAMIN"/>
    <property type="match status" value="1"/>
</dbReference>
<gene>
    <name evidence="5" type="ORF">GLOTRDRAFT_79497</name>
</gene>
<dbReference type="KEGG" id="gtr:GLOTRDRAFT_79497"/>
<dbReference type="GO" id="GO:0006897">
    <property type="term" value="P:endocytosis"/>
    <property type="evidence" value="ECO:0007669"/>
    <property type="project" value="TreeGrafter"/>
</dbReference>
<keyword evidence="1" id="KW-0547">Nucleotide-binding</keyword>
<dbReference type="InterPro" id="IPR000375">
    <property type="entry name" value="Dynamin_stalk"/>
</dbReference>
<dbReference type="eggNOG" id="KOG0446">
    <property type="taxonomic scope" value="Eukaryota"/>
</dbReference>
<evidence type="ECO:0000313" key="6">
    <source>
        <dbReference type="Proteomes" id="UP000030669"/>
    </source>
</evidence>
<dbReference type="InterPro" id="IPR022812">
    <property type="entry name" value="Dynamin"/>
</dbReference>
<dbReference type="InterPro" id="IPR001401">
    <property type="entry name" value="Dynamin_GTPase"/>
</dbReference>
<accession>S7RL32</accession>
<dbReference type="GO" id="GO:0048312">
    <property type="term" value="P:intracellular distribution of mitochondria"/>
    <property type="evidence" value="ECO:0007669"/>
    <property type="project" value="TreeGrafter"/>
</dbReference>
<evidence type="ECO:0000256" key="2">
    <source>
        <dbReference type="ARBA" id="ARBA00023134"/>
    </source>
</evidence>
<evidence type="ECO:0008006" key="7">
    <source>
        <dbReference type="Google" id="ProtNLM"/>
    </source>
</evidence>
<dbReference type="HOGENOM" id="CLU_008964_4_1_1"/>
<dbReference type="CDD" id="cd08771">
    <property type="entry name" value="DLP_1"/>
    <property type="match status" value="1"/>
</dbReference>
<dbReference type="Gene3D" id="3.40.50.300">
    <property type="entry name" value="P-loop containing nucleotide triphosphate hydrolases"/>
    <property type="match status" value="1"/>
</dbReference>